<dbReference type="RefSeq" id="WP_055083719.1">
    <property type="nucleotide sequence ID" value="NZ_CXSU01000011.1"/>
</dbReference>
<organism evidence="2 3">
    <name type="scientific">Jannaschia donghaensis</name>
    <dbReference type="NCBI Taxonomy" id="420998"/>
    <lineage>
        <taxon>Bacteria</taxon>
        <taxon>Pseudomonadati</taxon>
        <taxon>Pseudomonadota</taxon>
        <taxon>Alphaproteobacteria</taxon>
        <taxon>Rhodobacterales</taxon>
        <taxon>Roseobacteraceae</taxon>
        <taxon>Jannaschia</taxon>
    </lineage>
</organism>
<keyword evidence="3" id="KW-1185">Reference proteome</keyword>
<name>A0A0M6YJ02_9RHOB</name>
<keyword evidence="1" id="KW-1133">Transmembrane helix</keyword>
<dbReference type="EMBL" id="CXSU01000011">
    <property type="protein sequence ID" value="CTQ49257.1"/>
    <property type="molecule type" value="Genomic_DNA"/>
</dbReference>
<keyword evidence="1" id="KW-0472">Membrane</keyword>
<reference evidence="2 3" key="1">
    <citation type="submission" date="2015-07" db="EMBL/GenBank/DDBJ databases">
        <authorList>
            <person name="Noorani M."/>
        </authorList>
    </citation>
    <scope>NUCLEOTIDE SEQUENCE [LARGE SCALE GENOMIC DNA]</scope>
    <source>
        <strain evidence="2 3">CECT 7802</strain>
    </source>
</reference>
<proteinExistence type="predicted"/>
<feature type="transmembrane region" description="Helical" evidence="1">
    <location>
        <begin position="70"/>
        <end position="89"/>
    </location>
</feature>
<protein>
    <submittedName>
        <fullName evidence="2">Uncharacterized protein</fullName>
    </submittedName>
</protein>
<accession>A0A0M6YJ02</accession>
<sequence>MIRALARRTWVHVAVGALLMGAWAVFANRMHPMAERLQAGVVQAVLSGTLTALLKTVADHLRLHLPHWSLAAGITFVLSAALLLKVHAMAGTPEIGPTVAVPLAVSGTYVFAYSYLRATDA</sequence>
<dbReference type="AlphaFoldDB" id="A0A0M6YJ02"/>
<feature type="transmembrane region" description="Helical" evidence="1">
    <location>
        <begin position="95"/>
        <end position="116"/>
    </location>
</feature>
<dbReference type="Proteomes" id="UP000049222">
    <property type="component" value="Unassembled WGS sequence"/>
</dbReference>
<evidence type="ECO:0000313" key="3">
    <source>
        <dbReference type="Proteomes" id="UP000049222"/>
    </source>
</evidence>
<gene>
    <name evidence="2" type="ORF">JDO7802_01270</name>
</gene>
<dbReference type="STRING" id="420998.JDO7802_01270"/>
<keyword evidence="1" id="KW-0812">Transmembrane</keyword>
<evidence type="ECO:0000313" key="2">
    <source>
        <dbReference type="EMBL" id="CTQ49257.1"/>
    </source>
</evidence>
<dbReference type="OrthoDB" id="7865775at2"/>
<evidence type="ECO:0000256" key="1">
    <source>
        <dbReference type="SAM" id="Phobius"/>
    </source>
</evidence>